<dbReference type="EMBL" id="BT083580">
    <property type="protein sequence ID" value="ACR33933.1"/>
    <property type="molecule type" value="mRNA"/>
</dbReference>
<organism evidence="1">
    <name type="scientific">Zea mays</name>
    <name type="common">Maize</name>
    <dbReference type="NCBI Taxonomy" id="4577"/>
    <lineage>
        <taxon>Eukaryota</taxon>
        <taxon>Viridiplantae</taxon>
        <taxon>Streptophyta</taxon>
        <taxon>Embryophyta</taxon>
        <taxon>Tracheophyta</taxon>
        <taxon>Spermatophyta</taxon>
        <taxon>Magnoliopsida</taxon>
        <taxon>Liliopsida</taxon>
        <taxon>Poales</taxon>
        <taxon>Poaceae</taxon>
        <taxon>PACMAD clade</taxon>
        <taxon>Panicoideae</taxon>
        <taxon>Andropogonodae</taxon>
        <taxon>Andropogoneae</taxon>
        <taxon>Tripsacinae</taxon>
        <taxon>Zea</taxon>
    </lineage>
</organism>
<name>C4IYD3_MAIZE</name>
<reference evidence="1" key="2">
    <citation type="submission" date="2012-06" db="EMBL/GenBank/DDBJ databases">
        <authorList>
            <person name="Yu Y."/>
            <person name="Currie J."/>
            <person name="Lomeli R."/>
            <person name="Angelova A."/>
            <person name="Collura K."/>
            <person name="Wissotski M."/>
            <person name="Campos D."/>
            <person name="Kudrna D."/>
            <person name="Golser W."/>
            <person name="Ashely E."/>
            <person name="Descour A."/>
            <person name="Fernandes J."/>
            <person name="Soderlund C."/>
            <person name="Walbot V."/>
        </authorList>
    </citation>
    <scope>NUCLEOTIDE SEQUENCE</scope>
    <source>
        <strain evidence="1">B73</strain>
    </source>
</reference>
<reference evidence="1" key="1">
    <citation type="journal article" date="2009" name="PLoS Genet.">
        <title>Sequencing, mapping, and analysis of 27,455 maize full-length cDNAs.</title>
        <authorList>
            <person name="Soderlund C."/>
            <person name="Descour A."/>
            <person name="Kudrna D."/>
            <person name="Bomhoff M."/>
            <person name="Boyd L."/>
            <person name="Currie J."/>
            <person name="Angelova A."/>
            <person name="Collura K."/>
            <person name="Wissotski M."/>
            <person name="Ashley E."/>
            <person name="Morrow D."/>
            <person name="Fernandes J."/>
            <person name="Walbot V."/>
            <person name="Yu Y."/>
        </authorList>
    </citation>
    <scope>NUCLEOTIDE SEQUENCE</scope>
    <source>
        <strain evidence="1">B73</strain>
    </source>
</reference>
<dbReference type="AlphaFoldDB" id="C4IYD3"/>
<evidence type="ECO:0000313" key="1">
    <source>
        <dbReference type="EMBL" id="ACR33933.1"/>
    </source>
</evidence>
<protein>
    <submittedName>
        <fullName evidence="1">Uncharacterized protein</fullName>
    </submittedName>
</protein>
<accession>C4IYD3</accession>
<sequence length="415" mass="44487">MVAREIAPCRARNCSTACCGFCSSADELTSAYELKHRTMLSAAEASCMASTAAICAASLYFRSSFPSLTSDGGSVVHEALASVSFLLLAATFTRLVTFGLFKTPDVLLIGEESLLFTTLSESSAGALAELFLGGVRILLSSLFDGFSSANDFRLGVEELRFSDFFSALAGFESELPLSFASAFPSQLLLKALGPDSKLNKVLLMELPREDFLPAVVAFNTDAAFSSKDSLDGGDFSAPLVLTLCFMSLENLSNDAGREWALVGEDGVDLALVDFAFELTTSFLSERRPLSACFERLEFDLVSWGFLLSVPLLLGGALIFSNLPCSFSSDRAPASLELPLVEEAWAALPLPRRKVEELVTTRSSGLPTQAWRPGTGLTPLRIGTGVAASRRSTWTNCPSWMTSLRMRSCCSSGSDT</sequence>
<proteinExistence type="evidence at transcript level"/>
<dbReference type="EMBL" id="BT085964">
    <property type="protein sequence ID" value="ACR36317.1"/>
    <property type="molecule type" value="mRNA"/>
</dbReference>